<keyword evidence="2" id="KW-0472">Membrane</keyword>
<dbReference type="PROSITE" id="PS51257">
    <property type="entry name" value="PROKAR_LIPOPROTEIN"/>
    <property type="match status" value="1"/>
</dbReference>
<keyword evidence="2" id="KW-0812">Transmembrane</keyword>
<feature type="compositionally biased region" description="Basic and acidic residues" evidence="1">
    <location>
        <begin position="79"/>
        <end position="88"/>
    </location>
</feature>
<feature type="compositionally biased region" description="Polar residues" evidence="1">
    <location>
        <begin position="89"/>
        <end position="108"/>
    </location>
</feature>
<feature type="transmembrane region" description="Helical" evidence="2">
    <location>
        <begin position="33"/>
        <end position="50"/>
    </location>
</feature>
<dbReference type="Proteomes" id="UP000283975">
    <property type="component" value="Unassembled WGS sequence"/>
</dbReference>
<comment type="caution">
    <text evidence="3">The sequence shown here is derived from an EMBL/GenBank/DDBJ whole genome shotgun (WGS) entry which is preliminary data.</text>
</comment>
<evidence type="ECO:0000313" key="3">
    <source>
        <dbReference type="EMBL" id="RHC58303.1"/>
    </source>
</evidence>
<dbReference type="EMBL" id="QSHZ01000002">
    <property type="protein sequence ID" value="RHC58303.1"/>
    <property type="molecule type" value="Genomic_DNA"/>
</dbReference>
<keyword evidence="2" id="KW-1133">Transmembrane helix</keyword>
<accession>A0A414AZX9</accession>
<reference evidence="3 4" key="1">
    <citation type="submission" date="2018-08" db="EMBL/GenBank/DDBJ databases">
        <title>A genome reference for cultivated species of the human gut microbiota.</title>
        <authorList>
            <person name="Zou Y."/>
            <person name="Xue W."/>
            <person name="Luo G."/>
        </authorList>
    </citation>
    <scope>NUCLEOTIDE SEQUENCE [LARGE SCALE GENOMIC DNA]</scope>
    <source>
        <strain evidence="3 4">AM35-14</strain>
    </source>
</reference>
<evidence type="ECO:0000256" key="1">
    <source>
        <dbReference type="SAM" id="MobiDB-lite"/>
    </source>
</evidence>
<evidence type="ECO:0000256" key="2">
    <source>
        <dbReference type="SAM" id="Phobius"/>
    </source>
</evidence>
<proteinExistence type="predicted"/>
<dbReference type="AlphaFoldDB" id="A0A414AZX9"/>
<sequence>MKNKVLKTIGYIVGITWLFTACALDDEVYGMTMLFINVLCMAYLALFSWANNWWYDLEDYEDEDDEECEEPLHYGSTSSDRRRREYGSRTRQVGHNSSRTLQSVNDSPLRTGKTRNFAGTKGSGRRAV</sequence>
<name>A0A414AZX9_9FIRM</name>
<evidence type="ECO:0000313" key="4">
    <source>
        <dbReference type="Proteomes" id="UP000283975"/>
    </source>
</evidence>
<feature type="region of interest" description="Disordered" evidence="1">
    <location>
        <begin position="68"/>
        <end position="128"/>
    </location>
</feature>
<organism evidence="3 4">
    <name type="scientific">Enterocloster bolteae</name>
    <dbReference type="NCBI Taxonomy" id="208479"/>
    <lineage>
        <taxon>Bacteria</taxon>
        <taxon>Bacillati</taxon>
        <taxon>Bacillota</taxon>
        <taxon>Clostridia</taxon>
        <taxon>Lachnospirales</taxon>
        <taxon>Lachnospiraceae</taxon>
        <taxon>Enterocloster</taxon>
    </lineage>
</organism>
<protein>
    <submittedName>
        <fullName evidence="3">Uncharacterized protein</fullName>
    </submittedName>
</protein>
<gene>
    <name evidence="3" type="ORF">DW839_01740</name>
</gene>